<keyword evidence="4" id="KW-1185">Reference proteome</keyword>
<protein>
    <submittedName>
        <fullName evidence="3">GNAT family N-acetyltransferase</fullName>
    </submittedName>
</protein>
<accession>A0A3S2V433</accession>
<dbReference type="Proteomes" id="UP000288587">
    <property type="component" value="Unassembled WGS sequence"/>
</dbReference>
<evidence type="ECO:0000313" key="4">
    <source>
        <dbReference type="Proteomes" id="UP000288587"/>
    </source>
</evidence>
<dbReference type="Pfam" id="PF13480">
    <property type="entry name" value="Acetyltransf_6"/>
    <property type="match status" value="1"/>
</dbReference>
<evidence type="ECO:0000256" key="1">
    <source>
        <dbReference type="SAM" id="MobiDB-lite"/>
    </source>
</evidence>
<dbReference type="InterPro" id="IPR016181">
    <property type="entry name" value="Acyl_CoA_acyltransferase"/>
</dbReference>
<name>A0A3S2V433_9BURK</name>
<dbReference type="GO" id="GO:0016740">
    <property type="term" value="F:transferase activity"/>
    <property type="evidence" value="ECO:0007669"/>
    <property type="project" value="UniProtKB-KW"/>
</dbReference>
<keyword evidence="3" id="KW-0808">Transferase</keyword>
<reference evidence="3 4" key="1">
    <citation type="submission" date="2019-01" db="EMBL/GenBank/DDBJ databases">
        <authorList>
            <person name="Chen W.-M."/>
        </authorList>
    </citation>
    <scope>NUCLEOTIDE SEQUENCE [LARGE SCALE GENOMIC DNA]</scope>
    <source>
        <strain evidence="3 4">CCP-18</strain>
    </source>
</reference>
<evidence type="ECO:0000313" key="3">
    <source>
        <dbReference type="EMBL" id="RVT87773.1"/>
    </source>
</evidence>
<evidence type="ECO:0000259" key="2">
    <source>
        <dbReference type="Pfam" id="PF13480"/>
    </source>
</evidence>
<dbReference type="SUPFAM" id="SSF55729">
    <property type="entry name" value="Acyl-CoA N-acyltransferases (Nat)"/>
    <property type="match status" value="1"/>
</dbReference>
<dbReference type="AlphaFoldDB" id="A0A3S2V433"/>
<feature type="domain" description="BioF2-like acetyltransferase" evidence="2">
    <location>
        <begin position="215"/>
        <end position="357"/>
    </location>
</feature>
<gene>
    <name evidence="3" type="ORF">EOD73_01755</name>
</gene>
<organism evidence="3 4">
    <name type="scientific">Inhella crocodyli</name>
    <dbReference type="NCBI Taxonomy" id="2499851"/>
    <lineage>
        <taxon>Bacteria</taxon>
        <taxon>Pseudomonadati</taxon>
        <taxon>Pseudomonadota</taxon>
        <taxon>Betaproteobacteria</taxon>
        <taxon>Burkholderiales</taxon>
        <taxon>Sphaerotilaceae</taxon>
        <taxon>Inhella</taxon>
    </lineage>
</organism>
<comment type="caution">
    <text evidence="3">The sequence shown here is derived from an EMBL/GenBank/DDBJ whole genome shotgun (WGS) entry which is preliminary data.</text>
</comment>
<feature type="region of interest" description="Disordered" evidence="1">
    <location>
        <begin position="1"/>
        <end position="37"/>
    </location>
</feature>
<dbReference type="InterPro" id="IPR038740">
    <property type="entry name" value="BioF2-like_GNAT_dom"/>
</dbReference>
<dbReference type="Gene3D" id="3.40.630.30">
    <property type="match status" value="1"/>
</dbReference>
<proteinExistence type="predicted"/>
<sequence length="392" mass="44072">MNGDANPTRAVPSGLGAADRMPAVGNASTGRRGRSMVSRAAKGTLAARVLASMKPGELRWTVEPASCLLHKAQHWDELNHHAGELPFLRTAFLLPLLASFGNGHERVAWGFDAAGQLQAAAVLTRASAWHWHTFQPSQLPLGAWLHRPGAELRPCLRSLFRALPGFTLSLGLTQLDPAFTPRVEGPAMSGVDYVDTAWLAVEGDWSSYWESRGKNLKSNLRKIRNRLESEGLALRFSTVTAPSDMARAMEDYVRLEASGWKAEQGTAIDVSNGQSAFYARMLQNFAATGQAELWCLHIGDDLVAMDINLLQGRTLVMLKTAYDTAFKQYSPAYLLKQEGFEREFAQGRTSRIEFYGKVLEWHTRWTDRRRQLYHLNVDRWDWPRRWHQRLKS</sequence>
<dbReference type="EMBL" id="SACM01000001">
    <property type="protein sequence ID" value="RVT87773.1"/>
    <property type="molecule type" value="Genomic_DNA"/>
</dbReference>